<feature type="binding site" evidence="11">
    <location>
        <position position="184"/>
    </location>
    <ligand>
        <name>S-adenosyl-L-methionine</name>
        <dbReference type="ChEBI" id="CHEBI:59789"/>
    </ligand>
</feature>
<evidence type="ECO:0000256" key="5">
    <source>
        <dbReference type="ARBA" id="ARBA00022691"/>
    </source>
</evidence>
<dbReference type="PANTHER" id="PTHR12189:SF2">
    <property type="entry name" value="MRNA CAP GUANINE-N7 METHYLTRANSFERASE"/>
    <property type="match status" value="1"/>
</dbReference>
<dbReference type="InterPro" id="IPR029063">
    <property type="entry name" value="SAM-dependent_MTases_sf"/>
</dbReference>
<dbReference type="PANTHER" id="PTHR12189">
    <property type="entry name" value="MRNA GUANINE-7- METHYLTRANSFERASE"/>
    <property type="match status" value="1"/>
</dbReference>
<dbReference type="STRING" id="436017.A4S380"/>
<name>A4S380_OSTLU</name>
<evidence type="ECO:0000256" key="8">
    <source>
        <dbReference type="ARBA" id="ARBA00023242"/>
    </source>
</evidence>
<evidence type="ECO:0000256" key="3">
    <source>
        <dbReference type="ARBA" id="ARBA00022664"/>
    </source>
</evidence>
<comment type="similarity">
    <text evidence="10">Belongs to the class I-like SAM-binding methyltransferase superfamily. mRNA cap 0 methyltransferase family.</text>
</comment>
<evidence type="ECO:0000259" key="14">
    <source>
        <dbReference type="PROSITE" id="PS51562"/>
    </source>
</evidence>
<evidence type="ECO:0000256" key="7">
    <source>
        <dbReference type="ARBA" id="ARBA00023042"/>
    </source>
</evidence>
<feature type="binding site" evidence="11">
    <location>
        <position position="156"/>
    </location>
    <ligand>
        <name>S-adenosyl-L-methionine</name>
        <dbReference type="ChEBI" id="CHEBI:59789"/>
    </ligand>
</feature>
<feature type="site" description="mRNA cap binding" evidence="12">
    <location>
        <position position="113"/>
    </location>
</feature>
<keyword evidence="4 10" id="KW-0808">Transferase</keyword>
<dbReference type="InterPro" id="IPR016899">
    <property type="entry name" value="mRNA_G-N7_MeTrfase_euk"/>
</dbReference>
<dbReference type="KEGG" id="olu:OSTLU_34792"/>
<evidence type="ECO:0000313" key="15">
    <source>
        <dbReference type="EMBL" id="ABO98165.1"/>
    </source>
</evidence>
<feature type="site" description="mRNA cap binding" evidence="12">
    <location>
        <position position="183"/>
    </location>
</feature>
<protein>
    <recommendedName>
        <fullName evidence="10">mRNA cap guanine-N(7) methyltransferase</fullName>
        <ecNumber evidence="10">2.1.1.56</ecNumber>
    </recommendedName>
    <alternativeName>
        <fullName evidence="10">mRNA (guanine-N(7))-methyltransferase</fullName>
    </alternativeName>
    <alternativeName>
        <fullName evidence="10">mRNA cap methyltransferase</fullName>
    </alternativeName>
</protein>
<accession>A4S380</accession>
<dbReference type="GeneID" id="5003699"/>
<keyword evidence="6 10" id="KW-0694">RNA-binding</keyword>
<feature type="domain" description="MRNA cap 0 methyltransferase" evidence="14">
    <location>
        <begin position="73"/>
        <end position="350"/>
    </location>
</feature>
<dbReference type="Gramene" id="ABO98165">
    <property type="protein sequence ID" value="ABO98165"/>
    <property type="gene ID" value="OSTLU_34792"/>
</dbReference>
<dbReference type="InterPro" id="IPR004971">
    <property type="entry name" value="mRNA_G-N7_MeTrfase_dom"/>
</dbReference>
<evidence type="ECO:0000256" key="1">
    <source>
        <dbReference type="ARBA" id="ARBA00004123"/>
    </source>
</evidence>
<dbReference type="Gene3D" id="3.40.50.150">
    <property type="entry name" value="Vaccinia Virus protein VP39"/>
    <property type="match status" value="1"/>
</dbReference>
<feature type="binding site" evidence="12">
    <location>
        <begin position="82"/>
        <end position="83"/>
    </location>
    <ligand>
        <name>mRNA</name>
        <dbReference type="ChEBI" id="CHEBI:33699"/>
    </ligand>
</feature>
<comment type="catalytic activity">
    <reaction evidence="9">
        <text>a 5'-end (5'-triphosphoguanosine)-ribonucleoside in mRNA + S-adenosyl-L-methionine = a 5'-end (N(7)-methyl 5'-triphosphoguanosine)-ribonucleoside in mRNA + S-adenosyl-L-homocysteine</text>
        <dbReference type="Rhea" id="RHEA:67008"/>
        <dbReference type="Rhea" id="RHEA-COMP:17166"/>
        <dbReference type="Rhea" id="RHEA-COMP:17167"/>
        <dbReference type="ChEBI" id="CHEBI:57856"/>
        <dbReference type="ChEBI" id="CHEBI:59789"/>
        <dbReference type="ChEBI" id="CHEBI:156461"/>
        <dbReference type="ChEBI" id="CHEBI:167617"/>
        <dbReference type="EC" id="2.1.1.56"/>
    </reaction>
</comment>
<keyword evidence="2 10" id="KW-0489">Methyltransferase</keyword>
<feature type="binding site" evidence="11">
    <location>
        <position position="126"/>
    </location>
    <ligand>
        <name>S-adenosyl-L-methionine</name>
        <dbReference type="ChEBI" id="CHEBI:59789"/>
    </ligand>
</feature>
<dbReference type="RefSeq" id="XP_001419872.1">
    <property type="nucleotide sequence ID" value="XM_001419835.1"/>
</dbReference>
<keyword evidence="5 10" id="KW-0949">S-adenosyl-L-methionine</keyword>
<dbReference type="Proteomes" id="UP000001568">
    <property type="component" value="Chromosome 9"/>
</dbReference>
<evidence type="ECO:0000313" key="16">
    <source>
        <dbReference type="Proteomes" id="UP000001568"/>
    </source>
</evidence>
<feature type="binding site" evidence="11">
    <location>
        <position position="179"/>
    </location>
    <ligand>
        <name>S-adenosyl-L-methionine</name>
        <dbReference type="ChEBI" id="CHEBI:59789"/>
    </ligand>
</feature>
<keyword evidence="16" id="KW-1185">Reference proteome</keyword>
<feature type="binding site" evidence="11">
    <location>
        <position position="104"/>
    </location>
    <ligand>
        <name>S-adenosyl-L-methionine</name>
        <dbReference type="ChEBI" id="CHEBI:59789"/>
    </ligand>
</feature>
<evidence type="ECO:0000256" key="6">
    <source>
        <dbReference type="ARBA" id="ARBA00022884"/>
    </source>
</evidence>
<comment type="subcellular location">
    <subcellularLocation>
        <location evidence="1 10">Nucleus</location>
    </subcellularLocation>
</comment>
<dbReference type="GO" id="GO:0004482">
    <property type="term" value="F:mRNA 5'-cap (guanine-N7-)-methyltransferase activity"/>
    <property type="evidence" value="ECO:0007669"/>
    <property type="project" value="UniProtKB-EC"/>
</dbReference>
<evidence type="ECO:0000256" key="9">
    <source>
        <dbReference type="ARBA" id="ARBA00044712"/>
    </source>
</evidence>
<dbReference type="EC" id="2.1.1.56" evidence="10"/>
<feature type="region of interest" description="Disordered" evidence="13">
    <location>
        <begin position="1"/>
        <end position="47"/>
    </location>
</feature>
<keyword evidence="3 10" id="KW-0507">mRNA processing</keyword>
<evidence type="ECO:0000256" key="10">
    <source>
        <dbReference type="PIRNR" id="PIRNR028762"/>
    </source>
</evidence>
<dbReference type="OrthoDB" id="10248867at2759"/>
<dbReference type="PROSITE" id="PS51562">
    <property type="entry name" value="RNA_CAP0_MT"/>
    <property type="match status" value="1"/>
</dbReference>
<dbReference type="GO" id="GO:0003723">
    <property type="term" value="F:RNA binding"/>
    <property type="evidence" value="ECO:0007669"/>
    <property type="project" value="UniProtKB-KW"/>
</dbReference>
<evidence type="ECO:0000256" key="4">
    <source>
        <dbReference type="ARBA" id="ARBA00022679"/>
    </source>
</evidence>
<feature type="binding site" evidence="11">
    <location>
        <position position="86"/>
    </location>
    <ligand>
        <name>S-adenosyl-L-methionine</name>
        <dbReference type="ChEBI" id="CHEBI:59789"/>
    </ligand>
</feature>
<keyword evidence="7 10" id="KW-0506">mRNA capping</keyword>
<evidence type="ECO:0000256" key="2">
    <source>
        <dbReference type="ARBA" id="ARBA00022603"/>
    </source>
</evidence>
<feature type="site" description="mRNA cap binding" evidence="12">
    <location>
        <position position="274"/>
    </location>
</feature>
<dbReference type="CDD" id="cd02440">
    <property type="entry name" value="AdoMet_MTases"/>
    <property type="match status" value="1"/>
</dbReference>
<organism evidence="15 16">
    <name type="scientific">Ostreococcus lucimarinus (strain CCE9901)</name>
    <dbReference type="NCBI Taxonomy" id="436017"/>
    <lineage>
        <taxon>Eukaryota</taxon>
        <taxon>Viridiplantae</taxon>
        <taxon>Chlorophyta</taxon>
        <taxon>Mamiellophyceae</taxon>
        <taxon>Mamiellales</taxon>
        <taxon>Bathycoccaceae</taxon>
        <taxon>Ostreococcus</taxon>
    </lineage>
</organism>
<dbReference type="HOGENOM" id="CLU_020346_0_0_1"/>
<gene>
    <name evidence="15" type="ORF">OSTLU_34792</name>
</gene>
<evidence type="ECO:0000256" key="11">
    <source>
        <dbReference type="PIRSR" id="PIRSR028762-1"/>
    </source>
</evidence>
<feature type="site" description="mRNA cap binding" evidence="12">
    <location>
        <position position="107"/>
    </location>
</feature>
<dbReference type="OMA" id="LITGDCF"/>
<dbReference type="EMBL" id="CP000589">
    <property type="protein sequence ID" value="ABO98165.1"/>
    <property type="molecule type" value="Genomic_DNA"/>
</dbReference>
<reference evidence="15 16" key="1">
    <citation type="journal article" date="2007" name="Proc. Natl. Acad. Sci. U.S.A.">
        <title>The tiny eukaryote Ostreococcus provides genomic insights into the paradox of plankton speciation.</title>
        <authorList>
            <person name="Palenik B."/>
            <person name="Grimwood J."/>
            <person name="Aerts A."/>
            <person name="Rouze P."/>
            <person name="Salamov A."/>
            <person name="Putnam N."/>
            <person name="Dupont C."/>
            <person name="Jorgensen R."/>
            <person name="Derelle E."/>
            <person name="Rombauts S."/>
            <person name="Zhou K."/>
            <person name="Otillar R."/>
            <person name="Merchant S.S."/>
            <person name="Podell S."/>
            <person name="Gaasterland T."/>
            <person name="Napoli C."/>
            <person name="Gendler K."/>
            <person name="Manuell A."/>
            <person name="Tai V."/>
            <person name="Vallon O."/>
            <person name="Piganeau G."/>
            <person name="Jancek S."/>
            <person name="Heijde M."/>
            <person name="Jabbari K."/>
            <person name="Bowler C."/>
            <person name="Lohr M."/>
            <person name="Robbens S."/>
            <person name="Werner G."/>
            <person name="Dubchak I."/>
            <person name="Pazour G.J."/>
            <person name="Ren Q."/>
            <person name="Paulsen I."/>
            <person name="Delwiche C."/>
            <person name="Schmutz J."/>
            <person name="Rokhsar D."/>
            <person name="Van de Peer Y."/>
            <person name="Moreau H."/>
            <person name="Grigoriev I.V."/>
        </authorList>
    </citation>
    <scope>NUCLEOTIDE SEQUENCE [LARGE SCALE GENOMIC DNA]</scope>
    <source>
        <strain evidence="15 16">CCE9901</strain>
    </source>
</reference>
<feature type="site" description="mRNA cap binding" evidence="12">
    <location>
        <position position="342"/>
    </location>
</feature>
<dbReference type="Pfam" id="PF03291">
    <property type="entry name" value="mRNA_G-N7_MeTrfase"/>
    <property type="match status" value="1"/>
</dbReference>
<evidence type="ECO:0000256" key="13">
    <source>
        <dbReference type="SAM" id="MobiDB-lite"/>
    </source>
</evidence>
<feature type="site" description="mRNA cap binding" evidence="12">
    <location>
        <position position="139"/>
    </location>
</feature>
<dbReference type="InterPro" id="IPR039753">
    <property type="entry name" value="RG7MT1"/>
</dbReference>
<keyword evidence="8 10" id="KW-0539">Nucleus</keyword>
<dbReference type="eggNOG" id="KOG1975">
    <property type="taxonomic scope" value="Eukaryota"/>
</dbReference>
<evidence type="ECO:0000256" key="12">
    <source>
        <dbReference type="PIRSR" id="PIRSR028762-2"/>
    </source>
</evidence>
<dbReference type="GO" id="GO:0005634">
    <property type="term" value="C:nucleus"/>
    <property type="evidence" value="ECO:0007669"/>
    <property type="project" value="UniProtKB-SubCell"/>
</dbReference>
<sequence length="384" mass="42616">MVVAGKRRRSGEDAGDAGDVERADAPSTRDGGAADEDTGAVASSTATKDDAARLVAQHYSGRANQTHQERKQSPIYRLRCLNNWVKSNLLQSKIRENDRVMDLACGKGGDLKKYARAKIASYLGVDIALESVRRDAVKRYNAEHAREFPAKFVAGDAFVVDLASVLPEYVRTLDVISCQFAIHYSLSTEERARRALRNVCTMLRPGGYFIGTTVDSNVLVRKLREADGLAFWNPVYEVEFDDAFKSKVFPTNQTDGFGIEYTFTLADAVTKCRECMVPKDVWVSLAAEYGLELVEWRNFHDYVHSQLSGVETRERASALWSQIMGDDSMSMTDEEWEAAYLYTTFVFRKSGSAEAAASAVFNRKPPAAPARIEQDDVLVLEGAA</sequence>
<dbReference type="PIRSF" id="PIRSF028762">
    <property type="entry name" value="ABD1"/>
    <property type="match status" value="1"/>
</dbReference>
<dbReference type="AlphaFoldDB" id="A4S380"/>
<dbReference type="SUPFAM" id="SSF53335">
    <property type="entry name" value="S-adenosyl-L-methionine-dependent methyltransferases"/>
    <property type="match status" value="1"/>
</dbReference>
<proteinExistence type="inferred from homology"/>